<evidence type="ECO:0000256" key="4">
    <source>
        <dbReference type="ARBA" id="ARBA00022840"/>
    </source>
</evidence>
<dbReference type="PANTHER" id="PTHR44329:SF278">
    <property type="entry name" value="PROTEIN KINASE DOMAIN-CONTAINING PROTEIN"/>
    <property type="match status" value="1"/>
</dbReference>
<protein>
    <submittedName>
        <fullName evidence="10">Uncharacterized protein</fullName>
    </submittedName>
</protein>
<dbReference type="InterPro" id="IPR045865">
    <property type="entry name" value="ACT-like_dom_sf"/>
</dbReference>
<dbReference type="InterPro" id="IPR002912">
    <property type="entry name" value="ACT_dom"/>
</dbReference>
<dbReference type="Proteomes" id="UP000737018">
    <property type="component" value="Unassembled WGS sequence"/>
</dbReference>
<feature type="region of interest" description="Disordered" evidence="7">
    <location>
        <begin position="1"/>
        <end position="26"/>
    </location>
</feature>
<feature type="domain" description="Protein kinase" evidence="8">
    <location>
        <begin position="324"/>
        <end position="578"/>
    </location>
</feature>
<keyword evidence="4" id="KW-0067">ATP-binding</keyword>
<dbReference type="InterPro" id="IPR011009">
    <property type="entry name" value="Kinase-like_dom_sf"/>
</dbReference>
<dbReference type="Pfam" id="PF07714">
    <property type="entry name" value="PK_Tyr_Ser-Thr"/>
    <property type="match status" value="1"/>
</dbReference>
<dbReference type="OrthoDB" id="4062651at2759"/>
<name>A0A8J4RND0_9ROSI</name>
<dbReference type="InterPro" id="IPR001245">
    <property type="entry name" value="Ser-Thr/Tyr_kinase_cat_dom"/>
</dbReference>
<gene>
    <name evidence="10" type="ORF">CMV_004875</name>
</gene>
<dbReference type="PROSITE" id="PS00108">
    <property type="entry name" value="PROTEIN_KINASE_ST"/>
    <property type="match status" value="1"/>
</dbReference>
<accession>A0A8J4RND0</accession>
<keyword evidence="2" id="KW-0547">Nucleotide-binding</keyword>
<dbReference type="Gene3D" id="3.30.200.20">
    <property type="entry name" value="Phosphorylase Kinase, domain 1"/>
    <property type="match status" value="1"/>
</dbReference>
<keyword evidence="11" id="KW-1185">Reference proteome</keyword>
<sequence>MEDTESSSSRVLDFTRTQSQSRFSREQRQKIGVYNEVLHRLKHLDVAETNLPGFEDDLWAHFQGLPVRYAMDVNAERAQDVLMHKRLLNMARNPSIGHAIEVRLVQVHSTSGGNCSSSWHSNFQREVDAQCSDYPSKNSVHPPPAFVSSPDVELTLEVNQLHVQDRHNNVNDNRLYCRILRVKSEEEQVLLVLSQRLNIVIFCKFCRAMHEITISTYDKRKIFSQLSSLLSEIGLNIQEAHAFSTIDGYSLDVFVVDSFALEETEQLRNKLLKKIPRIEKQPLLTCRSVPSAGKQNQSGIKFISNYVNVPSNGIDVGEIDPCSLAYEKKIVSVSFCDLYKGTFCYQDVAIKVLRAEHMNENMLREFTQEVLMTRKIQHKNVVQFIGACTRPPRLCIVMEYMSGGNIYDFLHKRKGVFTQPDIIRVAIDVSKGMKYLHDNNIIHRDLKAANLLMDGNGVVKISDFGIARMQTQTGVMTAETGTYRWMAPEVIEHKPYDHKVDVFSFGVLLWELLTGKLPYEQLTPLQAAVGVVQKGLRPIIPKQTPRKLGELLERCWQQDPSSRPEFSEILEIFQHMAKRVAEERMDQQKGKSPRRVSAFVKSVD</sequence>
<proteinExistence type="predicted"/>
<evidence type="ECO:0000259" key="8">
    <source>
        <dbReference type="PROSITE" id="PS50011"/>
    </source>
</evidence>
<evidence type="ECO:0000313" key="10">
    <source>
        <dbReference type="EMBL" id="KAF3971544.1"/>
    </source>
</evidence>
<dbReference type="CDD" id="cd13999">
    <property type="entry name" value="STKc_MAP3K-like"/>
    <property type="match status" value="1"/>
</dbReference>
<dbReference type="InterPro" id="IPR051681">
    <property type="entry name" value="Ser/Thr_Kinases-Pseudokinases"/>
</dbReference>
<evidence type="ECO:0000256" key="3">
    <source>
        <dbReference type="ARBA" id="ARBA00022777"/>
    </source>
</evidence>
<dbReference type="SMART" id="SM00220">
    <property type="entry name" value="S_TKc"/>
    <property type="match status" value="1"/>
</dbReference>
<dbReference type="GO" id="GO:0005524">
    <property type="term" value="F:ATP binding"/>
    <property type="evidence" value="ECO:0007669"/>
    <property type="project" value="UniProtKB-KW"/>
</dbReference>
<dbReference type="PRINTS" id="PR00109">
    <property type="entry name" value="TYRKINASE"/>
</dbReference>
<reference evidence="10" key="1">
    <citation type="submission" date="2020-03" db="EMBL/GenBank/DDBJ databases">
        <title>Castanea mollissima Vanexum genome sequencing.</title>
        <authorList>
            <person name="Staton M."/>
        </authorList>
    </citation>
    <scope>NUCLEOTIDE SEQUENCE</scope>
    <source>
        <tissue evidence="10">Leaf</tissue>
    </source>
</reference>
<dbReference type="PROSITE" id="PS51671">
    <property type="entry name" value="ACT"/>
    <property type="match status" value="1"/>
</dbReference>
<comment type="caution">
    <text evidence="10">The sequence shown here is derived from an EMBL/GenBank/DDBJ whole genome shotgun (WGS) entry which is preliminary data.</text>
</comment>
<dbReference type="InterPro" id="IPR000719">
    <property type="entry name" value="Prot_kinase_dom"/>
</dbReference>
<feature type="domain" description="ACT" evidence="9">
    <location>
        <begin position="211"/>
        <end position="287"/>
    </location>
</feature>
<keyword evidence="3" id="KW-0418">Kinase</keyword>
<feature type="compositionally biased region" description="Polar residues" evidence="7">
    <location>
        <begin position="1"/>
        <end position="10"/>
    </location>
</feature>
<dbReference type="PANTHER" id="PTHR44329">
    <property type="entry name" value="SERINE/THREONINE-PROTEIN KINASE TNNI3K-RELATED"/>
    <property type="match status" value="1"/>
</dbReference>
<dbReference type="EMBL" id="JRKL02000418">
    <property type="protein sequence ID" value="KAF3971544.1"/>
    <property type="molecule type" value="Genomic_DNA"/>
</dbReference>
<dbReference type="GO" id="GO:0004674">
    <property type="term" value="F:protein serine/threonine kinase activity"/>
    <property type="evidence" value="ECO:0007669"/>
    <property type="project" value="UniProtKB-EC"/>
</dbReference>
<dbReference type="FunFam" id="3.30.200.20:FF:000034">
    <property type="entry name" value="Kinase suppressor of Ras 1"/>
    <property type="match status" value="1"/>
</dbReference>
<comment type="catalytic activity">
    <reaction evidence="6">
        <text>L-seryl-[protein] + ATP = O-phospho-L-seryl-[protein] + ADP + H(+)</text>
        <dbReference type="Rhea" id="RHEA:17989"/>
        <dbReference type="Rhea" id="RHEA-COMP:9863"/>
        <dbReference type="Rhea" id="RHEA-COMP:11604"/>
        <dbReference type="ChEBI" id="CHEBI:15378"/>
        <dbReference type="ChEBI" id="CHEBI:29999"/>
        <dbReference type="ChEBI" id="CHEBI:30616"/>
        <dbReference type="ChEBI" id="CHEBI:83421"/>
        <dbReference type="ChEBI" id="CHEBI:456216"/>
        <dbReference type="EC" id="2.7.11.1"/>
    </reaction>
</comment>
<evidence type="ECO:0000256" key="1">
    <source>
        <dbReference type="ARBA" id="ARBA00022679"/>
    </source>
</evidence>
<organism evidence="10 11">
    <name type="scientific">Castanea mollissima</name>
    <name type="common">Chinese chestnut</name>
    <dbReference type="NCBI Taxonomy" id="60419"/>
    <lineage>
        <taxon>Eukaryota</taxon>
        <taxon>Viridiplantae</taxon>
        <taxon>Streptophyta</taxon>
        <taxon>Embryophyta</taxon>
        <taxon>Tracheophyta</taxon>
        <taxon>Spermatophyta</taxon>
        <taxon>Magnoliopsida</taxon>
        <taxon>eudicotyledons</taxon>
        <taxon>Gunneridae</taxon>
        <taxon>Pentapetalae</taxon>
        <taxon>rosids</taxon>
        <taxon>fabids</taxon>
        <taxon>Fagales</taxon>
        <taxon>Fagaceae</taxon>
        <taxon>Castanea</taxon>
    </lineage>
</organism>
<evidence type="ECO:0000256" key="6">
    <source>
        <dbReference type="ARBA" id="ARBA00048679"/>
    </source>
</evidence>
<dbReference type="SUPFAM" id="SSF55021">
    <property type="entry name" value="ACT-like"/>
    <property type="match status" value="1"/>
</dbReference>
<dbReference type="SUPFAM" id="SSF56112">
    <property type="entry name" value="Protein kinase-like (PK-like)"/>
    <property type="match status" value="1"/>
</dbReference>
<dbReference type="InterPro" id="IPR008271">
    <property type="entry name" value="Ser/Thr_kinase_AS"/>
</dbReference>
<dbReference type="AlphaFoldDB" id="A0A8J4RND0"/>
<dbReference type="Gene3D" id="1.10.510.10">
    <property type="entry name" value="Transferase(Phosphotransferase) domain 1"/>
    <property type="match status" value="1"/>
</dbReference>
<dbReference type="PROSITE" id="PS50011">
    <property type="entry name" value="PROTEIN_KINASE_DOM"/>
    <property type="match status" value="1"/>
</dbReference>
<keyword evidence="1" id="KW-0808">Transferase</keyword>
<evidence type="ECO:0000313" key="11">
    <source>
        <dbReference type="Proteomes" id="UP000737018"/>
    </source>
</evidence>
<evidence type="ECO:0000256" key="5">
    <source>
        <dbReference type="ARBA" id="ARBA00047899"/>
    </source>
</evidence>
<feature type="region of interest" description="Disordered" evidence="7">
    <location>
        <begin position="582"/>
        <end position="604"/>
    </location>
</feature>
<evidence type="ECO:0000256" key="7">
    <source>
        <dbReference type="SAM" id="MobiDB-lite"/>
    </source>
</evidence>
<evidence type="ECO:0000259" key="9">
    <source>
        <dbReference type="PROSITE" id="PS51671"/>
    </source>
</evidence>
<evidence type="ECO:0000256" key="2">
    <source>
        <dbReference type="ARBA" id="ARBA00022741"/>
    </source>
</evidence>
<comment type="catalytic activity">
    <reaction evidence="5">
        <text>L-threonyl-[protein] + ATP = O-phospho-L-threonyl-[protein] + ADP + H(+)</text>
        <dbReference type="Rhea" id="RHEA:46608"/>
        <dbReference type="Rhea" id="RHEA-COMP:11060"/>
        <dbReference type="Rhea" id="RHEA-COMP:11605"/>
        <dbReference type="ChEBI" id="CHEBI:15378"/>
        <dbReference type="ChEBI" id="CHEBI:30013"/>
        <dbReference type="ChEBI" id="CHEBI:30616"/>
        <dbReference type="ChEBI" id="CHEBI:61977"/>
        <dbReference type="ChEBI" id="CHEBI:456216"/>
        <dbReference type="EC" id="2.7.11.1"/>
    </reaction>
</comment>